<reference evidence="3" key="1">
    <citation type="journal article" date="2021" name="PeerJ">
        <title>Extensive microbial diversity within the chicken gut microbiome revealed by metagenomics and culture.</title>
        <authorList>
            <person name="Gilroy R."/>
            <person name="Ravi A."/>
            <person name="Getino M."/>
            <person name="Pursley I."/>
            <person name="Horton D.L."/>
            <person name="Alikhan N.F."/>
            <person name="Baker D."/>
            <person name="Gharbi K."/>
            <person name="Hall N."/>
            <person name="Watson M."/>
            <person name="Adriaenssens E.M."/>
            <person name="Foster-Nyarko E."/>
            <person name="Jarju S."/>
            <person name="Secka A."/>
            <person name="Antonio M."/>
            <person name="Oren A."/>
            <person name="Chaudhuri R.R."/>
            <person name="La Ragione R."/>
            <person name="Hildebrand F."/>
            <person name="Pallen M.J."/>
        </authorList>
    </citation>
    <scope>NUCLEOTIDE SEQUENCE</scope>
    <source>
        <strain evidence="3">CHK192-9172</strain>
    </source>
</reference>
<dbReference type="Proteomes" id="UP000824024">
    <property type="component" value="Unassembled WGS sequence"/>
</dbReference>
<protein>
    <submittedName>
        <fullName evidence="3">Uncharacterized protein</fullName>
    </submittedName>
</protein>
<keyword evidence="2" id="KW-0732">Signal</keyword>
<sequence>MKMKRNLVKNLCVLSLCAGMIGAAGCGTQTAGSVSEESSNMSGEYQEPAGNQELSGNLESSGDQKDSTAPETSEEQKTPEVQETQDENIFAKLPSQFTFSSGAGAWATTFELSPDGTFTGQYQDSDMGDAGPGYENGTVYISQFSGKFTEPQKVDDYSYTMKLDHLDVQGTAGEEYIEDNVRYIYSEAYGFDDADTFMIYLPGCPLKDLPEEFLSWTFIDRETCQTMPDGMYGIYNQGGQEGFIGMDDNGQ</sequence>
<reference evidence="3" key="2">
    <citation type="submission" date="2021-04" db="EMBL/GenBank/DDBJ databases">
        <authorList>
            <person name="Gilroy R."/>
        </authorList>
    </citation>
    <scope>NUCLEOTIDE SEQUENCE</scope>
    <source>
        <strain evidence="3">CHK192-9172</strain>
    </source>
</reference>
<name>A0A9D2IFP0_9FIRM</name>
<feature type="signal peptide" evidence="2">
    <location>
        <begin position="1"/>
        <end position="23"/>
    </location>
</feature>
<evidence type="ECO:0000313" key="3">
    <source>
        <dbReference type="EMBL" id="HIZ07315.1"/>
    </source>
</evidence>
<dbReference type="AlphaFoldDB" id="A0A9D2IFP0"/>
<proteinExistence type="predicted"/>
<gene>
    <name evidence="3" type="ORF">IAA08_05200</name>
</gene>
<dbReference type="EMBL" id="DXCH01000144">
    <property type="protein sequence ID" value="HIZ07315.1"/>
    <property type="molecule type" value="Genomic_DNA"/>
</dbReference>
<feature type="compositionally biased region" description="Polar residues" evidence="1">
    <location>
        <begin position="28"/>
        <end position="43"/>
    </location>
</feature>
<accession>A0A9D2IFP0</accession>
<evidence type="ECO:0000256" key="1">
    <source>
        <dbReference type="SAM" id="MobiDB-lite"/>
    </source>
</evidence>
<dbReference type="PROSITE" id="PS51257">
    <property type="entry name" value="PROKAR_LIPOPROTEIN"/>
    <property type="match status" value="1"/>
</dbReference>
<organism evidence="3 4">
    <name type="scientific">Candidatus Eubacterium avistercoris</name>
    <dbReference type="NCBI Taxonomy" id="2838567"/>
    <lineage>
        <taxon>Bacteria</taxon>
        <taxon>Bacillati</taxon>
        <taxon>Bacillota</taxon>
        <taxon>Clostridia</taxon>
        <taxon>Eubacteriales</taxon>
        <taxon>Eubacteriaceae</taxon>
        <taxon>Eubacterium</taxon>
    </lineage>
</organism>
<evidence type="ECO:0000256" key="2">
    <source>
        <dbReference type="SAM" id="SignalP"/>
    </source>
</evidence>
<feature type="chain" id="PRO_5038811570" evidence="2">
    <location>
        <begin position="24"/>
        <end position="251"/>
    </location>
</feature>
<comment type="caution">
    <text evidence="3">The sequence shown here is derived from an EMBL/GenBank/DDBJ whole genome shotgun (WGS) entry which is preliminary data.</text>
</comment>
<feature type="compositionally biased region" description="Basic and acidic residues" evidence="1">
    <location>
        <begin position="62"/>
        <end position="80"/>
    </location>
</feature>
<feature type="region of interest" description="Disordered" evidence="1">
    <location>
        <begin position="28"/>
        <end position="85"/>
    </location>
</feature>
<evidence type="ECO:0000313" key="4">
    <source>
        <dbReference type="Proteomes" id="UP000824024"/>
    </source>
</evidence>
<feature type="compositionally biased region" description="Polar residues" evidence="1">
    <location>
        <begin position="52"/>
        <end position="61"/>
    </location>
</feature>